<dbReference type="SUPFAM" id="SSF49464">
    <property type="entry name" value="Carboxypeptidase regulatory domain-like"/>
    <property type="match status" value="1"/>
</dbReference>
<dbReference type="Gene3D" id="2.170.130.10">
    <property type="entry name" value="TonB-dependent receptor, plug domain"/>
    <property type="match status" value="1"/>
</dbReference>
<comment type="caution">
    <text evidence="3">The sequence shown here is derived from an EMBL/GenBank/DDBJ whole genome shotgun (WGS) entry which is preliminary data.</text>
</comment>
<dbReference type="Gene3D" id="2.60.40.1120">
    <property type="entry name" value="Carboxypeptidase-like, regulatory domain"/>
    <property type="match status" value="1"/>
</dbReference>
<evidence type="ECO:0000313" key="4">
    <source>
        <dbReference type="Proteomes" id="UP001597112"/>
    </source>
</evidence>
<dbReference type="RefSeq" id="WP_377581534.1">
    <property type="nucleotide sequence ID" value="NZ_JBHTKA010000007.1"/>
</dbReference>
<protein>
    <submittedName>
        <fullName evidence="3">SusC/RagA family TonB-linked outer membrane protein</fullName>
    </submittedName>
</protein>
<keyword evidence="1" id="KW-0812">Transmembrane</keyword>
<comment type="subcellular location">
    <subcellularLocation>
        <location evidence="1">Cell outer membrane</location>
        <topology evidence="1">Multi-pass membrane protein</topology>
    </subcellularLocation>
</comment>
<dbReference type="NCBIfam" id="TIGR04057">
    <property type="entry name" value="SusC_RagA_signa"/>
    <property type="match status" value="1"/>
</dbReference>
<keyword evidence="1" id="KW-0998">Cell outer membrane</keyword>
<dbReference type="InterPro" id="IPR012910">
    <property type="entry name" value="Plug_dom"/>
</dbReference>
<gene>
    <name evidence="3" type="ORF">ACFQ21_19650</name>
</gene>
<dbReference type="Proteomes" id="UP001597112">
    <property type="component" value="Unassembled WGS sequence"/>
</dbReference>
<dbReference type="EMBL" id="JBHTKA010000007">
    <property type="protein sequence ID" value="MFD1001554.1"/>
    <property type="molecule type" value="Genomic_DNA"/>
</dbReference>
<reference evidence="4" key="1">
    <citation type="journal article" date="2019" name="Int. J. Syst. Evol. Microbiol.">
        <title>The Global Catalogue of Microorganisms (GCM) 10K type strain sequencing project: providing services to taxonomists for standard genome sequencing and annotation.</title>
        <authorList>
            <consortium name="The Broad Institute Genomics Platform"/>
            <consortium name="The Broad Institute Genome Sequencing Center for Infectious Disease"/>
            <person name="Wu L."/>
            <person name="Ma J."/>
        </authorList>
    </citation>
    <scope>NUCLEOTIDE SEQUENCE [LARGE SCALE GENOMIC DNA]</scope>
    <source>
        <strain evidence="4">CCUG 58938</strain>
    </source>
</reference>
<dbReference type="InterPro" id="IPR023996">
    <property type="entry name" value="TonB-dep_OMP_SusC/RagA"/>
</dbReference>
<name>A0ABW3K5M8_9BACT</name>
<evidence type="ECO:0000313" key="3">
    <source>
        <dbReference type="EMBL" id="MFD1001554.1"/>
    </source>
</evidence>
<comment type="similarity">
    <text evidence="1">Belongs to the TonB-dependent receptor family.</text>
</comment>
<evidence type="ECO:0000256" key="1">
    <source>
        <dbReference type="PROSITE-ProRule" id="PRU01360"/>
    </source>
</evidence>
<keyword evidence="4" id="KW-1185">Reference proteome</keyword>
<evidence type="ECO:0000259" key="2">
    <source>
        <dbReference type="Pfam" id="PF07715"/>
    </source>
</evidence>
<organism evidence="3 4">
    <name type="scientific">Ohtaekwangia kribbensis</name>
    <dbReference type="NCBI Taxonomy" id="688913"/>
    <lineage>
        <taxon>Bacteria</taxon>
        <taxon>Pseudomonadati</taxon>
        <taxon>Bacteroidota</taxon>
        <taxon>Cytophagia</taxon>
        <taxon>Cytophagales</taxon>
        <taxon>Fulvivirgaceae</taxon>
        <taxon>Ohtaekwangia</taxon>
    </lineage>
</organism>
<dbReference type="InterPro" id="IPR023997">
    <property type="entry name" value="TonB-dep_OMP_SusC/RagA_CS"/>
</dbReference>
<keyword evidence="1" id="KW-0813">Transport</keyword>
<dbReference type="InterPro" id="IPR039426">
    <property type="entry name" value="TonB-dep_rcpt-like"/>
</dbReference>
<dbReference type="InterPro" id="IPR008969">
    <property type="entry name" value="CarboxyPept-like_regulatory"/>
</dbReference>
<dbReference type="SUPFAM" id="SSF56935">
    <property type="entry name" value="Porins"/>
    <property type="match status" value="1"/>
</dbReference>
<dbReference type="Pfam" id="PF07715">
    <property type="entry name" value="Plug"/>
    <property type="match status" value="1"/>
</dbReference>
<keyword evidence="1" id="KW-1134">Transmembrane beta strand</keyword>
<feature type="domain" description="TonB-dependent receptor plug" evidence="2">
    <location>
        <begin position="135"/>
        <end position="246"/>
    </location>
</feature>
<keyword evidence="1" id="KW-0472">Membrane</keyword>
<dbReference type="PROSITE" id="PS52016">
    <property type="entry name" value="TONB_DEPENDENT_REC_3"/>
    <property type="match status" value="1"/>
</dbReference>
<sequence length="1088" mass="120206">MKVNLLLPAERFGFFLSQGKTIIILLLYFISAGAAYAQQNTTERKISGTIVDETGSAMPGVSILISGTSTGTRSDADGKYELIVPADRDVLHVTFIGYKNVDITVGSQTIINVTMTPDIQSLEEVVVVGYGVQKKQSVVSAVTSVSPETLKSPTGNLTNSIAGRVAGIIAYQTSGEPGLGTDNSAFFIRGLSSFGSGKVNPLILIDNIESTATDLARLQTDDIASFSVLKDASAAAVYGSRGANGVILVTTKLGIPGKARYNFRVENTISTNTRNYQLTDNISYMRDANEATLTRNPASALPYGENKINHTLAGDDPYLYPNNNWIDKMIKDYTANQRYNLNISGGSENSSYYIAGTYNVDNGVLKIDPINDFNSNIKLRNYSIRSNITVNFTKTTEFVLRLYGQFDDYRGPVGGGAIAFRNALAANPVMFPAVYPKSKLPYINHPLFGSVPTQGSGSLTGGLFLNPYAEMVRGYQVYKTSNINPQIELRQNLDFLTEGLSASVMTYLQRYSFFSVARAYNPFYYTANIDPIDPSQYTLSVLNNGAQGSAFQPTGTEYLGYAEFPKEITSKMYLQGSINYARTFNNKHEVSGLLTGFISSFEAGNSGSVVASLPQRNTVLAGRVTYGYNSKYLAEFNFGYNGSERFSEKNRFGFFPSIGVAYNISNESFFEPLKNKVSELKLRFSYGLVGNDQIGNVNDRFFYLSDVSANDNNFGASFGTGIGTALYSRPGYRINRYGNNNIAWEVSRQLNLGVDVTLFNSLSIIANAFKTKRSNIYFPNPNIESAQGLTSVPSANYGSGETKGIDLSLDYTNMVSSDLSLTISGTFTYATSKVLKNEQIQYGSDLAHLSKKGYSFSQSWGFIAERLFIDDEEVENSPDQSFFGSEVRGGDIKYRDINGDKVINNDDVVPIGYPTQPEIVYGIGPSITYKRFDFGFMFQGAARSTFFIDPLKTSPFIQFGGYDQYGNIVLGTGFQNGELEAIHQDHWSEENPNPYAFWPRLSNQIEWNNVQRSTWWMRNGSFIRLKTVTLGYTFQPIKKLFDLQPRIYFSANNLFAMSSFKLWDVEMGGNGLGYPVQRVYMVGLQLDF</sequence>
<dbReference type="Pfam" id="PF13715">
    <property type="entry name" value="CarbopepD_reg_2"/>
    <property type="match status" value="1"/>
</dbReference>
<dbReference type="InterPro" id="IPR037066">
    <property type="entry name" value="Plug_dom_sf"/>
</dbReference>
<dbReference type="NCBIfam" id="TIGR04056">
    <property type="entry name" value="OMP_RagA_SusC"/>
    <property type="match status" value="1"/>
</dbReference>
<proteinExistence type="inferred from homology"/>
<accession>A0ABW3K5M8</accession>